<protein>
    <recommendedName>
        <fullName evidence="3">Secretion system C-terminal sorting domain-containing protein</fullName>
    </recommendedName>
</protein>
<evidence type="ECO:0000313" key="5">
    <source>
        <dbReference type="Proteomes" id="UP000245449"/>
    </source>
</evidence>
<name>A0A2U1JGB5_9FLAO</name>
<comment type="caution">
    <text evidence="4">The sequence shown here is derived from an EMBL/GenBank/DDBJ whole genome shotgun (WGS) entry which is preliminary data.</text>
</comment>
<evidence type="ECO:0000313" key="4">
    <source>
        <dbReference type="EMBL" id="PWA04181.1"/>
    </source>
</evidence>
<dbReference type="Pfam" id="PF18962">
    <property type="entry name" value="Por_Secre_tail"/>
    <property type="match status" value="1"/>
</dbReference>
<dbReference type="InterPro" id="IPR015943">
    <property type="entry name" value="WD40/YVTN_repeat-like_dom_sf"/>
</dbReference>
<dbReference type="EMBL" id="QCZI01000018">
    <property type="protein sequence ID" value="PWA04181.1"/>
    <property type="molecule type" value="Genomic_DNA"/>
</dbReference>
<dbReference type="SUPFAM" id="SSF110296">
    <property type="entry name" value="Oligoxyloglucan reducing end-specific cellobiohydrolase"/>
    <property type="match status" value="1"/>
</dbReference>
<dbReference type="Gene3D" id="2.130.10.10">
    <property type="entry name" value="YVTN repeat-like/Quinoprotein amine dehydrogenase"/>
    <property type="match status" value="1"/>
</dbReference>
<organism evidence="4 5">
    <name type="scientific">Flavobacterium psychrotolerans</name>
    <dbReference type="NCBI Taxonomy" id="2169410"/>
    <lineage>
        <taxon>Bacteria</taxon>
        <taxon>Pseudomonadati</taxon>
        <taxon>Bacteroidota</taxon>
        <taxon>Flavobacteriia</taxon>
        <taxon>Flavobacteriales</taxon>
        <taxon>Flavobacteriaceae</taxon>
        <taxon>Flavobacterium</taxon>
    </lineage>
</organism>
<feature type="domain" description="Secretion system C-terminal sorting" evidence="3">
    <location>
        <begin position="341"/>
        <end position="405"/>
    </location>
</feature>
<accession>A0A2U1JGB5</accession>
<dbReference type="Proteomes" id="UP000245449">
    <property type="component" value="Unassembled WGS sequence"/>
</dbReference>
<evidence type="ECO:0000256" key="2">
    <source>
        <dbReference type="SAM" id="SignalP"/>
    </source>
</evidence>
<feature type="signal peptide" evidence="2">
    <location>
        <begin position="1"/>
        <end position="29"/>
    </location>
</feature>
<evidence type="ECO:0000256" key="1">
    <source>
        <dbReference type="ARBA" id="ARBA00022729"/>
    </source>
</evidence>
<proteinExistence type="predicted"/>
<sequence length="406" mass="44203">MAPNFKNKKMKKTITLTALVLLFTNTIFAQWTAVNNGLPALTTRGVANLKDTLVTAVKDKGIFYSVNNGDTWSSWKFNAKLPNYSFNNVYGAGVKMAATGGGPFLSFTGQSMFSYYEHGIPLSNVPVAALSNQNIKCWIKRENPGVLYLGTNGGGVFYNPNNAGYSQSTGLTGGGNNINYISFLDGPNKTEIDVVATDNGVYRTDDFGKTYVPFNPGFTAPIRVYQIGLFTLTENGLFYFNKDTQTFMPLKPGGDYRTSFTDMVALNSYFFGNGVGTKMNLSNFQIDDLSLDGITGGAITSTTLVGDYIFVCTENGGVFRKALVNLGVNDFNQSKVAKFSVFPNPSNGEFKITSENPIQVQLIDLTGKIINSYRVENSATIKETLSSGIYLLKDSTNGGVKKMIIR</sequence>
<dbReference type="NCBIfam" id="TIGR04183">
    <property type="entry name" value="Por_Secre_tail"/>
    <property type="match status" value="1"/>
</dbReference>
<gene>
    <name evidence="4" type="ORF">DB895_12435</name>
</gene>
<reference evidence="4 5" key="1">
    <citation type="submission" date="2018-04" db="EMBL/GenBank/DDBJ databases">
        <title>Flavobacterium sp. nov., isolated from glacier ice.</title>
        <authorList>
            <person name="Liu Q."/>
            <person name="Xin Y.-H."/>
        </authorList>
    </citation>
    <scope>NUCLEOTIDE SEQUENCE [LARGE SCALE GENOMIC DNA]</scope>
    <source>
        <strain evidence="4 5">RB1R5</strain>
    </source>
</reference>
<keyword evidence="5" id="KW-1185">Reference proteome</keyword>
<keyword evidence="1 2" id="KW-0732">Signal</keyword>
<dbReference type="InterPro" id="IPR026444">
    <property type="entry name" value="Secre_tail"/>
</dbReference>
<feature type="chain" id="PRO_5015775567" description="Secretion system C-terminal sorting domain-containing protein" evidence="2">
    <location>
        <begin position="30"/>
        <end position="406"/>
    </location>
</feature>
<evidence type="ECO:0000259" key="3">
    <source>
        <dbReference type="Pfam" id="PF18962"/>
    </source>
</evidence>
<dbReference type="AlphaFoldDB" id="A0A2U1JGB5"/>